<dbReference type="EMBL" id="BK032721">
    <property type="protein sequence ID" value="DAF56695.1"/>
    <property type="molecule type" value="Genomic_DNA"/>
</dbReference>
<evidence type="ECO:0000313" key="2">
    <source>
        <dbReference type="EMBL" id="DAF56695.1"/>
    </source>
</evidence>
<accession>A0A8S5T170</accession>
<feature type="transmembrane region" description="Helical" evidence="1">
    <location>
        <begin position="6"/>
        <end position="33"/>
    </location>
</feature>
<organism evidence="2">
    <name type="scientific">Myoviridae sp. ctWb16</name>
    <dbReference type="NCBI Taxonomy" id="2827690"/>
    <lineage>
        <taxon>Viruses</taxon>
        <taxon>Duplodnaviria</taxon>
        <taxon>Heunggongvirae</taxon>
        <taxon>Uroviricota</taxon>
        <taxon>Caudoviricetes</taxon>
    </lineage>
</organism>
<protein>
    <submittedName>
        <fullName evidence="2">Uncharacterized protein</fullName>
    </submittedName>
</protein>
<sequence length="54" mass="6338">MITYYFIVYVTALGKVRSTVSYCFCLSVITTYLRKFLLAFWMVAPIIRVLDLCM</sequence>
<keyword evidence="1" id="KW-0812">Transmembrane</keyword>
<name>A0A8S5T170_9CAUD</name>
<proteinExistence type="predicted"/>
<keyword evidence="1" id="KW-1133">Transmembrane helix</keyword>
<evidence type="ECO:0000256" key="1">
    <source>
        <dbReference type="SAM" id="Phobius"/>
    </source>
</evidence>
<keyword evidence="1" id="KW-0472">Membrane</keyword>
<reference evidence="2" key="1">
    <citation type="journal article" date="2021" name="Proc. Natl. Acad. Sci. U.S.A.">
        <title>A Catalog of Tens of Thousands of Viruses from Human Metagenomes Reveals Hidden Associations with Chronic Diseases.</title>
        <authorList>
            <person name="Tisza M.J."/>
            <person name="Buck C.B."/>
        </authorList>
    </citation>
    <scope>NUCLEOTIDE SEQUENCE</scope>
    <source>
        <strain evidence="2">CtWb16</strain>
    </source>
</reference>